<accession>A0AAV1K7Z7</accession>
<dbReference type="PANTHER" id="PTHR46060">
    <property type="entry name" value="MARINER MOS1 TRANSPOSASE-LIKE PROTEIN"/>
    <property type="match status" value="1"/>
</dbReference>
<name>A0AAV1K7Z7_9NEOP</name>
<gene>
    <name evidence="1" type="ORF">PARMNEM_LOCUS306</name>
</gene>
<dbReference type="Proteomes" id="UP001314205">
    <property type="component" value="Unassembled WGS sequence"/>
</dbReference>
<dbReference type="PANTHER" id="PTHR46060:SF1">
    <property type="entry name" value="MARINER MOS1 TRANSPOSASE-LIKE PROTEIN"/>
    <property type="match status" value="1"/>
</dbReference>
<dbReference type="AlphaFoldDB" id="A0AAV1K7Z7"/>
<comment type="caution">
    <text evidence="1">The sequence shown here is derived from an EMBL/GenBank/DDBJ whole genome shotgun (WGS) entry which is preliminary data.</text>
</comment>
<organism evidence="1 2">
    <name type="scientific">Parnassius mnemosyne</name>
    <name type="common">clouded apollo</name>
    <dbReference type="NCBI Taxonomy" id="213953"/>
    <lineage>
        <taxon>Eukaryota</taxon>
        <taxon>Metazoa</taxon>
        <taxon>Ecdysozoa</taxon>
        <taxon>Arthropoda</taxon>
        <taxon>Hexapoda</taxon>
        <taxon>Insecta</taxon>
        <taxon>Pterygota</taxon>
        <taxon>Neoptera</taxon>
        <taxon>Endopterygota</taxon>
        <taxon>Lepidoptera</taxon>
        <taxon>Glossata</taxon>
        <taxon>Ditrysia</taxon>
        <taxon>Papilionoidea</taxon>
        <taxon>Papilionidae</taxon>
        <taxon>Parnassiinae</taxon>
        <taxon>Parnassini</taxon>
        <taxon>Parnassius</taxon>
        <taxon>Driopa</taxon>
    </lineage>
</organism>
<evidence type="ECO:0000313" key="2">
    <source>
        <dbReference type="Proteomes" id="UP001314205"/>
    </source>
</evidence>
<sequence length="128" mass="14682">MSLVTTLSSIIKAITNKVSLIVQLFIEQKYTTMSAESENSRNFEHHAVIKFLVKKGNASKDILEEMSSVFQDSAPSHTMVKKWARIFQQGRESCEDNPHPGRSVTVLTKENVRQMEKIVLAYQRIKLW</sequence>
<evidence type="ECO:0000313" key="1">
    <source>
        <dbReference type="EMBL" id="CAK1578187.1"/>
    </source>
</evidence>
<evidence type="ECO:0008006" key="3">
    <source>
        <dbReference type="Google" id="ProtNLM"/>
    </source>
</evidence>
<reference evidence="1 2" key="1">
    <citation type="submission" date="2023-11" db="EMBL/GenBank/DDBJ databases">
        <authorList>
            <person name="Hedman E."/>
            <person name="Englund M."/>
            <person name="Stromberg M."/>
            <person name="Nyberg Akerstrom W."/>
            <person name="Nylinder S."/>
            <person name="Jareborg N."/>
            <person name="Kallberg Y."/>
            <person name="Kronander E."/>
        </authorList>
    </citation>
    <scope>NUCLEOTIDE SEQUENCE [LARGE SCALE GENOMIC DNA]</scope>
</reference>
<proteinExistence type="predicted"/>
<dbReference type="EMBL" id="CAVLGL010000001">
    <property type="protein sequence ID" value="CAK1578187.1"/>
    <property type="molecule type" value="Genomic_DNA"/>
</dbReference>
<keyword evidence="2" id="KW-1185">Reference proteome</keyword>
<dbReference type="InterPro" id="IPR052709">
    <property type="entry name" value="Transposase-MT_Hybrid"/>
</dbReference>
<protein>
    <recommendedName>
        <fullName evidence="3">Mos1 transposase HTH domain-containing protein</fullName>
    </recommendedName>
</protein>